<evidence type="ECO:0000313" key="1">
    <source>
        <dbReference type="EMBL" id="QDL54196.1"/>
    </source>
</evidence>
<accession>A0A515ENF9</accession>
<evidence type="ECO:0000313" key="2">
    <source>
        <dbReference type="Proteomes" id="UP000317365"/>
    </source>
</evidence>
<proteinExistence type="predicted"/>
<protein>
    <submittedName>
        <fullName evidence="1">Uncharacterized protein</fullName>
    </submittedName>
</protein>
<dbReference type="RefSeq" id="WP_142810887.1">
    <property type="nucleotide sequence ID" value="NZ_CP036282.1"/>
</dbReference>
<gene>
    <name evidence="1" type="ORF">EXZ61_08475</name>
</gene>
<dbReference type="KEGG" id="rhg:EXZ61_08475"/>
<name>A0A515ENF9_9BURK</name>
<dbReference type="Proteomes" id="UP000317365">
    <property type="component" value="Chromosome"/>
</dbReference>
<organism evidence="1 2">
    <name type="scientific">Rhodoferax aquaticus</name>
    <dbReference type="NCBI Taxonomy" id="2527691"/>
    <lineage>
        <taxon>Bacteria</taxon>
        <taxon>Pseudomonadati</taxon>
        <taxon>Pseudomonadota</taxon>
        <taxon>Betaproteobacteria</taxon>
        <taxon>Burkholderiales</taxon>
        <taxon>Comamonadaceae</taxon>
        <taxon>Rhodoferax</taxon>
    </lineage>
</organism>
<reference evidence="2" key="1">
    <citation type="submission" date="2019-02" db="EMBL/GenBank/DDBJ databases">
        <title>Complete genome sequence of Rhodoferax sp. Gr-4.</title>
        <authorList>
            <person name="Jin L."/>
        </authorList>
    </citation>
    <scope>NUCLEOTIDE SEQUENCE [LARGE SCALE GENOMIC DNA]</scope>
    <source>
        <strain evidence="2">Gr-4</strain>
    </source>
</reference>
<dbReference type="AlphaFoldDB" id="A0A515ENF9"/>
<sequence>MAIVASPGALAMDDAAASSADSEEYQMPCVEALFAATMALMTGFGASTDAPQRTAMAQKVFSNLSMLSQHPLVSPGLQAMAFKLRLHWLQPQSDASAAPTALAPDLQTRALWHTPPEKLQ</sequence>
<keyword evidence="2" id="KW-1185">Reference proteome</keyword>
<reference evidence="2" key="2">
    <citation type="journal article" date="2020" name="Int. J. Syst. Evol. Microbiol.">
        <title>Genomic insights into a novel species Rhodoferax aquaticus sp. nov., isolated from freshwater.</title>
        <authorList>
            <person name="Li T."/>
            <person name="Zhuo Y."/>
            <person name="Jin C.Z."/>
            <person name="Wu X."/>
            <person name="Ko S.R."/>
            <person name="Jin F.J."/>
            <person name="Ahn C.Y."/>
            <person name="Oh H.M."/>
            <person name="Lee H.G."/>
            <person name="Jin L."/>
        </authorList>
    </citation>
    <scope>NUCLEOTIDE SEQUENCE [LARGE SCALE GENOMIC DNA]</scope>
    <source>
        <strain evidence="2">Gr-4</strain>
    </source>
</reference>
<dbReference type="EMBL" id="CP036282">
    <property type="protein sequence ID" value="QDL54196.1"/>
    <property type="molecule type" value="Genomic_DNA"/>
</dbReference>